<keyword evidence="1" id="KW-1133">Transmembrane helix</keyword>
<organism evidence="2 3">
    <name type="scientific">Sphagnum jensenii</name>
    <dbReference type="NCBI Taxonomy" id="128206"/>
    <lineage>
        <taxon>Eukaryota</taxon>
        <taxon>Viridiplantae</taxon>
        <taxon>Streptophyta</taxon>
        <taxon>Embryophyta</taxon>
        <taxon>Bryophyta</taxon>
        <taxon>Sphagnophytina</taxon>
        <taxon>Sphagnopsida</taxon>
        <taxon>Sphagnales</taxon>
        <taxon>Sphagnaceae</taxon>
        <taxon>Sphagnum</taxon>
    </lineage>
</organism>
<keyword evidence="1" id="KW-0472">Membrane</keyword>
<name>A0ABP0WLX5_9BRYO</name>
<keyword evidence="3" id="KW-1185">Reference proteome</keyword>
<evidence type="ECO:0000256" key="1">
    <source>
        <dbReference type="SAM" id="Phobius"/>
    </source>
</evidence>
<keyword evidence="1" id="KW-0812">Transmembrane</keyword>
<proteinExistence type="predicted"/>
<protein>
    <submittedName>
        <fullName evidence="2">Uncharacterized protein</fullName>
    </submittedName>
</protein>
<accession>A0ABP0WLX5</accession>
<evidence type="ECO:0000313" key="2">
    <source>
        <dbReference type="EMBL" id="CAK9267437.1"/>
    </source>
</evidence>
<evidence type="ECO:0000313" key="3">
    <source>
        <dbReference type="Proteomes" id="UP001497444"/>
    </source>
</evidence>
<gene>
    <name evidence="2" type="ORF">CSSPJE1EN1_LOCUS12915</name>
</gene>
<dbReference type="EMBL" id="OZ020114">
    <property type="protein sequence ID" value="CAK9267437.1"/>
    <property type="molecule type" value="Genomic_DNA"/>
</dbReference>
<sequence length="93" mass="10448">MKKGSSLCLTTLLTMLKCKDSHRICYELKKTMKLLNYSTTTTIPATTTTLLLISASFLGVLVGLKLVFVPLCNQTFLNKHNDLTHRIILFIES</sequence>
<dbReference type="Proteomes" id="UP001497444">
    <property type="component" value="Chromosome 19"/>
</dbReference>
<feature type="transmembrane region" description="Helical" evidence="1">
    <location>
        <begin position="45"/>
        <end position="69"/>
    </location>
</feature>
<reference evidence="2" key="1">
    <citation type="submission" date="2024-02" db="EMBL/GenBank/DDBJ databases">
        <authorList>
            <consortium name="ELIXIR-Norway"/>
            <consortium name="Elixir Norway"/>
        </authorList>
    </citation>
    <scope>NUCLEOTIDE SEQUENCE</scope>
</reference>